<feature type="signal peptide" evidence="11">
    <location>
        <begin position="1"/>
        <end position="22"/>
    </location>
</feature>
<evidence type="ECO:0000256" key="5">
    <source>
        <dbReference type="ARBA" id="ARBA00022692"/>
    </source>
</evidence>
<accession>A0A7J6UVT8</accession>
<comment type="subcellular location">
    <subcellularLocation>
        <location evidence="1">Cell membrane</location>
        <topology evidence="1">Single-pass type I membrane protein</topology>
    </subcellularLocation>
</comment>
<protein>
    <submittedName>
        <fullName evidence="13">Receptor-like protein kinase</fullName>
    </submittedName>
</protein>
<keyword evidence="6 11" id="KW-0732">Signal</keyword>
<keyword evidence="5" id="KW-0812">Transmembrane</keyword>
<dbReference type="GO" id="GO:0016301">
    <property type="term" value="F:kinase activity"/>
    <property type="evidence" value="ECO:0007669"/>
    <property type="project" value="UniProtKB-KW"/>
</dbReference>
<feature type="chain" id="PRO_5029836367" evidence="11">
    <location>
        <begin position="23"/>
        <end position="721"/>
    </location>
</feature>
<keyword evidence="10" id="KW-0325">Glycoprotein</keyword>
<dbReference type="GO" id="GO:0005886">
    <property type="term" value="C:plasma membrane"/>
    <property type="evidence" value="ECO:0007669"/>
    <property type="project" value="UniProtKB-SubCell"/>
</dbReference>
<evidence type="ECO:0000256" key="4">
    <source>
        <dbReference type="ARBA" id="ARBA00022614"/>
    </source>
</evidence>
<evidence type="ECO:0000256" key="7">
    <source>
        <dbReference type="ARBA" id="ARBA00022737"/>
    </source>
</evidence>
<evidence type="ECO:0000313" key="13">
    <source>
        <dbReference type="EMBL" id="KAF5176315.1"/>
    </source>
</evidence>
<dbReference type="InterPro" id="IPR001611">
    <property type="entry name" value="Leu-rich_rpt"/>
</dbReference>
<keyword evidence="3" id="KW-1003">Cell membrane</keyword>
<keyword evidence="4" id="KW-0433">Leucine-rich repeat</keyword>
<dbReference type="InterPro" id="IPR013210">
    <property type="entry name" value="LRR_N_plant-typ"/>
</dbReference>
<dbReference type="EMBL" id="JABWDY010042914">
    <property type="protein sequence ID" value="KAF5176315.1"/>
    <property type="molecule type" value="Genomic_DNA"/>
</dbReference>
<reference evidence="13 14" key="1">
    <citation type="submission" date="2020-06" db="EMBL/GenBank/DDBJ databases">
        <title>Transcriptomic and genomic resources for Thalictrum thalictroides and T. hernandezii: Facilitating candidate gene discovery in an emerging model plant lineage.</title>
        <authorList>
            <person name="Arias T."/>
            <person name="Riano-Pachon D.M."/>
            <person name="Di Stilio V.S."/>
        </authorList>
    </citation>
    <scope>NUCLEOTIDE SEQUENCE [LARGE SCALE GENOMIC DNA]</scope>
    <source>
        <strain evidence="14">cv. WT478/WT964</strain>
        <tissue evidence="13">Leaves</tissue>
    </source>
</reference>
<dbReference type="OrthoDB" id="1600340at2759"/>
<dbReference type="SMART" id="SM00369">
    <property type="entry name" value="LRR_TYP"/>
    <property type="match status" value="7"/>
</dbReference>
<comment type="similarity">
    <text evidence="2">Belongs to the RLP family.</text>
</comment>
<evidence type="ECO:0000313" key="14">
    <source>
        <dbReference type="Proteomes" id="UP000554482"/>
    </source>
</evidence>
<evidence type="ECO:0000256" key="9">
    <source>
        <dbReference type="ARBA" id="ARBA00023136"/>
    </source>
</evidence>
<keyword evidence="13" id="KW-0418">Kinase</keyword>
<dbReference type="FunFam" id="3.80.10.10:FF:000649">
    <property type="entry name" value="Leucine Rich Repeat family protein"/>
    <property type="match status" value="1"/>
</dbReference>
<dbReference type="PANTHER" id="PTHR48063:SF90">
    <property type="entry name" value="OS11G0565920 PROTEIN"/>
    <property type="match status" value="1"/>
</dbReference>
<evidence type="ECO:0000256" key="3">
    <source>
        <dbReference type="ARBA" id="ARBA00022475"/>
    </source>
</evidence>
<feature type="non-terminal residue" evidence="13">
    <location>
        <position position="1"/>
    </location>
</feature>
<dbReference type="FunFam" id="3.80.10.10:FF:000400">
    <property type="entry name" value="Nuclear pore complex protein NUP107"/>
    <property type="match status" value="1"/>
</dbReference>
<sequence>MAGINTFLQLLLLLLLFGSLYLKTIKLCLCNNDVKVPCLHIERQALLQFKEAIIDTSGRLSSWHGDYYCCGWEGVGCDNKTGHVLKLQLGNPMSLLDDSGYFERSTLSENLRVLDLSSSNFSGKIPSQLGNLEKLRVLDLSSSNFGGKIPSQLGNLSNLIYLNLYDNWGIYAETLNWFSGLSSLSYLNLGYAKLSAGSTKWLEHVCMLPSLRFLILKYSEIYYLPSSPPNSFGNITYLTGIDLSANPFNSPIPQWLFNLSSLQYMHLYSANLQGPIPDSFSNMTSLEDLDLSYNYNITGFIPPSFGKLCKLKTLDLAQNQIGGDIIGLFDHLSSGCTANTLRELFVDRNQLTGGLPISLGNLEKLIDLSVADNQLNGTIPESLGNLRHLESLDLSGNYWEGVLSEIHFANLTSLYSMRLILPSPMLLVWKVGTDWIPPFSLTYFLVANCQLGPLFPSWLQTQKNLSIVFLRNAGITDTLSDWFLNLSLRLLVVDLSNNEIKGRIPLGSSTMKFLVLRNNTFTADIPPNIGDMMPGLIYLDLSGNTIGGSIPSSICKMKNLRGLIVSDTFLSGELPRWCWKDLQELNYLNLANNSLFGTIPKSMGYLQSLQYLKLNTNNFYGKFPSFLQNCTQLTVLDLGGNNFTGDIGPWPNQSNYPSLQVLRLRSNLLMGNVPEGICNISNLQVLDIASNKFNGTIPKCFGNFYSMKDPEYIKYSFPLSY</sequence>
<evidence type="ECO:0000256" key="11">
    <source>
        <dbReference type="SAM" id="SignalP"/>
    </source>
</evidence>
<name>A0A7J6UVT8_THATH</name>
<dbReference type="AlphaFoldDB" id="A0A7J6UVT8"/>
<dbReference type="SUPFAM" id="SSF52058">
    <property type="entry name" value="L domain-like"/>
    <property type="match status" value="3"/>
</dbReference>
<dbReference type="InterPro" id="IPR032675">
    <property type="entry name" value="LRR_dom_sf"/>
</dbReference>
<evidence type="ECO:0000256" key="2">
    <source>
        <dbReference type="ARBA" id="ARBA00009592"/>
    </source>
</evidence>
<comment type="caution">
    <text evidence="13">The sequence shown here is derived from an EMBL/GenBank/DDBJ whole genome shotgun (WGS) entry which is preliminary data.</text>
</comment>
<dbReference type="InterPro" id="IPR003591">
    <property type="entry name" value="Leu-rich_rpt_typical-subtyp"/>
</dbReference>
<proteinExistence type="inferred from homology"/>
<dbReference type="Gene3D" id="3.80.10.10">
    <property type="entry name" value="Ribonuclease Inhibitor"/>
    <property type="match status" value="4"/>
</dbReference>
<evidence type="ECO:0000256" key="8">
    <source>
        <dbReference type="ARBA" id="ARBA00022989"/>
    </source>
</evidence>
<evidence type="ECO:0000256" key="1">
    <source>
        <dbReference type="ARBA" id="ARBA00004251"/>
    </source>
</evidence>
<evidence type="ECO:0000256" key="10">
    <source>
        <dbReference type="ARBA" id="ARBA00023180"/>
    </source>
</evidence>
<evidence type="ECO:0000256" key="6">
    <source>
        <dbReference type="ARBA" id="ARBA00022729"/>
    </source>
</evidence>
<feature type="domain" description="Leucine-rich repeat-containing N-terminal plant-type" evidence="12">
    <location>
        <begin position="42"/>
        <end position="78"/>
    </location>
</feature>
<dbReference type="Pfam" id="PF08263">
    <property type="entry name" value="LRRNT_2"/>
    <property type="match status" value="1"/>
</dbReference>
<dbReference type="PANTHER" id="PTHR48063">
    <property type="entry name" value="LRR RECEPTOR-LIKE KINASE"/>
    <property type="match status" value="1"/>
</dbReference>
<keyword evidence="7" id="KW-0677">Repeat</keyword>
<dbReference type="InterPro" id="IPR046956">
    <property type="entry name" value="RLP23-like"/>
</dbReference>
<keyword evidence="14" id="KW-1185">Reference proteome</keyword>
<dbReference type="Pfam" id="PF13855">
    <property type="entry name" value="LRR_8"/>
    <property type="match status" value="2"/>
</dbReference>
<gene>
    <name evidence="13" type="ORF">FRX31_034099</name>
</gene>
<keyword evidence="13" id="KW-0808">Transferase</keyword>
<dbReference type="Proteomes" id="UP000554482">
    <property type="component" value="Unassembled WGS sequence"/>
</dbReference>
<keyword evidence="9" id="KW-0472">Membrane</keyword>
<evidence type="ECO:0000259" key="12">
    <source>
        <dbReference type="Pfam" id="PF08263"/>
    </source>
</evidence>
<keyword evidence="13" id="KW-0675">Receptor</keyword>
<organism evidence="13 14">
    <name type="scientific">Thalictrum thalictroides</name>
    <name type="common">Rue-anemone</name>
    <name type="synonym">Anemone thalictroides</name>
    <dbReference type="NCBI Taxonomy" id="46969"/>
    <lineage>
        <taxon>Eukaryota</taxon>
        <taxon>Viridiplantae</taxon>
        <taxon>Streptophyta</taxon>
        <taxon>Embryophyta</taxon>
        <taxon>Tracheophyta</taxon>
        <taxon>Spermatophyta</taxon>
        <taxon>Magnoliopsida</taxon>
        <taxon>Ranunculales</taxon>
        <taxon>Ranunculaceae</taxon>
        <taxon>Thalictroideae</taxon>
        <taxon>Thalictrum</taxon>
    </lineage>
</organism>
<keyword evidence="8" id="KW-1133">Transmembrane helix</keyword>
<dbReference type="Pfam" id="PF00560">
    <property type="entry name" value="LRR_1"/>
    <property type="match status" value="6"/>
</dbReference>